<feature type="transmembrane region" description="Helical" evidence="12">
    <location>
        <begin position="177"/>
        <end position="194"/>
    </location>
</feature>
<evidence type="ECO:0000256" key="7">
    <source>
        <dbReference type="ARBA" id="ARBA00022692"/>
    </source>
</evidence>
<keyword evidence="4 12" id="KW-0813">Transport</keyword>
<keyword evidence="5" id="KW-1003">Cell membrane</keyword>
<dbReference type="GO" id="GO:0051119">
    <property type="term" value="F:sugar transmembrane transporter activity"/>
    <property type="evidence" value="ECO:0007669"/>
    <property type="project" value="InterPro"/>
</dbReference>
<evidence type="ECO:0000256" key="3">
    <source>
        <dbReference type="ARBA" id="ARBA00007809"/>
    </source>
</evidence>
<evidence type="ECO:0000313" key="14">
    <source>
        <dbReference type="Proteomes" id="UP001054857"/>
    </source>
</evidence>
<evidence type="ECO:0000256" key="9">
    <source>
        <dbReference type="ARBA" id="ARBA00022989"/>
    </source>
</evidence>
<keyword evidence="11 12" id="KW-0472">Membrane</keyword>
<dbReference type="EMBL" id="BMAR01000005">
    <property type="protein sequence ID" value="GFR43451.1"/>
    <property type="molecule type" value="Genomic_DNA"/>
</dbReference>
<dbReference type="AlphaFoldDB" id="A0AAD3DKD2"/>
<evidence type="ECO:0000256" key="8">
    <source>
        <dbReference type="ARBA" id="ARBA00022737"/>
    </source>
</evidence>
<comment type="function">
    <text evidence="12">Mediates both low-affinity uptake and efflux of sugar across the membrane.</text>
</comment>
<feature type="transmembrane region" description="Helical" evidence="12">
    <location>
        <begin position="80"/>
        <end position="101"/>
    </location>
</feature>
<evidence type="ECO:0000256" key="5">
    <source>
        <dbReference type="ARBA" id="ARBA00022475"/>
    </source>
</evidence>
<dbReference type="FunFam" id="1.20.1280.290:FF:000004">
    <property type="entry name" value="Sugar transporter SWEET"/>
    <property type="match status" value="1"/>
</dbReference>
<keyword evidence="8" id="KW-0677">Repeat</keyword>
<dbReference type="Pfam" id="PF03083">
    <property type="entry name" value="MtN3_slv"/>
    <property type="match status" value="2"/>
</dbReference>
<evidence type="ECO:0000256" key="6">
    <source>
        <dbReference type="ARBA" id="ARBA00022597"/>
    </source>
</evidence>
<feature type="transmembrane region" description="Helical" evidence="12">
    <location>
        <begin position="144"/>
        <end position="165"/>
    </location>
</feature>
<sequence length="249" mass="26378">MSMRRLLGDDTDMEDLVLKHIAPGMGCVVAFLMFLSPLKTVLQARANKHLGDLNPLPLVAIIANCAGWLLYGSIARDPYVILANEPGLLLGIFMTVSCYGFADIKVRDVMLRLLLLSAALLSGVGACLALFVEDEERAADVAGYTAVLILLCYYAAPLSCLAEVLRSRSSASLLPPTCAMNTVNGLLWLAYGLAVHDSFISVPNAIGAALGVVQLLFIWIYPAKRSLTAGGGSSGGGGVLQFPSRKHAV</sequence>
<keyword evidence="10" id="KW-0333">Golgi apparatus</keyword>
<comment type="similarity">
    <text evidence="3 12">Belongs to the SWEET sugar transporter family.</text>
</comment>
<dbReference type="Proteomes" id="UP001054857">
    <property type="component" value="Unassembled WGS sequence"/>
</dbReference>
<feature type="transmembrane region" description="Helical" evidence="12">
    <location>
        <begin position="200"/>
        <end position="221"/>
    </location>
</feature>
<name>A0AAD3DKD2_9CHLO</name>
<gene>
    <name evidence="13" type="ORF">Agub_g4534</name>
</gene>
<evidence type="ECO:0000256" key="12">
    <source>
        <dbReference type="RuleBase" id="RU910715"/>
    </source>
</evidence>
<organism evidence="13 14">
    <name type="scientific">Astrephomene gubernaculifera</name>
    <dbReference type="NCBI Taxonomy" id="47775"/>
    <lineage>
        <taxon>Eukaryota</taxon>
        <taxon>Viridiplantae</taxon>
        <taxon>Chlorophyta</taxon>
        <taxon>core chlorophytes</taxon>
        <taxon>Chlorophyceae</taxon>
        <taxon>CS clade</taxon>
        <taxon>Chlamydomonadales</taxon>
        <taxon>Astrephomenaceae</taxon>
        <taxon>Astrephomene</taxon>
    </lineage>
</organism>
<accession>A0AAD3DKD2</accession>
<evidence type="ECO:0000313" key="13">
    <source>
        <dbReference type="EMBL" id="GFR43451.1"/>
    </source>
</evidence>
<dbReference type="PANTHER" id="PTHR10791:SF224">
    <property type="entry name" value="SUGAR TRANSPORTER SWEET"/>
    <property type="match status" value="1"/>
</dbReference>
<dbReference type="InterPro" id="IPR047664">
    <property type="entry name" value="SWEET"/>
</dbReference>
<feature type="transmembrane region" description="Helical" evidence="12">
    <location>
        <begin position="54"/>
        <end position="74"/>
    </location>
</feature>
<dbReference type="PANTHER" id="PTHR10791">
    <property type="entry name" value="RAG1-ACTIVATING PROTEIN 1"/>
    <property type="match status" value="1"/>
</dbReference>
<proteinExistence type="inferred from homology"/>
<evidence type="ECO:0000256" key="11">
    <source>
        <dbReference type="ARBA" id="ARBA00023136"/>
    </source>
</evidence>
<protein>
    <recommendedName>
        <fullName evidence="12">Bidirectional sugar transporter SWEET</fullName>
    </recommendedName>
</protein>
<dbReference type="GO" id="GO:0005886">
    <property type="term" value="C:plasma membrane"/>
    <property type="evidence" value="ECO:0007669"/>
    <property type="project" value="UniProtKB-SubCell"/>
</dbReference>
<evidence type="ECO:0000256" key="4">
    <source>
        <dbReference type="ARBA" id="ARBA00022448"/>
    </source>
</evidence>
<evidence type="ECO:0000256" key="1">
    <source>
        <dbReference type="ARBA" id="ARBA00004651"/>
    </source>
</evidence>
<evidence type="ECO:0000256" key="2">
    <source>
        <dbReference type="ARBA" id="ARBA00004653"/>
    </source>
</evidence>
<feature type="transmembrane region" description="Helical" evidence="12">
    <location>
        <begin position="113"/>
        <end position="132"/>
    </location>
</feature>
<evidence type="ECO:0000256" key="10">
    <source>
        <dbReference type="ARBA" id="ARBA00023034"/>
    </source>
</evidence>
<keyword evidence="9 12" id="KW-1133">Transmembrane helix</keyword>
<keyword evidence="14" id="KW-1185">Reference proteome</keyword>
<comment type="subcellular location">
    <subcellularLocation>
        <location evidence="1 12">Cell membrane</location>
        <topology evidence="1 12">Multi-pass membrane protein</topology>
    </subcellularLocation>
    <subcellularLocation>
        <location evidence="2">Golgi apparatus membrane</location>
        <topology evidence="2">Multi-pass membrane protein</topology>
    </subcellularLocation>
</comment>
<dbReference type="GO" id="GO:0000139">
    <property type="term" value="C:Golgi membrane"/>
    <property type="evidence" value="ECO:0007669"/>
    <property type="project" value="UniProtKB-SubCell"/>
</dbReference>
<feature type="transmembrane region" description="Helical" evidence="12">
    <location>
        <begin position="20"/>
        <end position="42"/>
    </location>
</feature>
<keyword evidence="7 12" id="KW-0812">Transmembrane</keyword>
<dbReference type="InterPro" id="IPR004316">
    <property type="entry name" value="SWEET_rpt"/>
</dbReference>
<keyword evidence="6 12" id="KW-0762">Sugar transport</keyword>
<dbReference type="Gene3D" id="1.20.1280.290">
    <property type="match status" value="2"/>
</dbReference>
<reference evidence="13 14" key="1">
    <citation type="journal article" date="2021" name="Sci. Rep.">
        <title>Genome sequencing of the multicellular alga Astrephomene provides insights into convergent evolution of germ-soma differentiation.</title>
        <authorList>
            <person name="Yamashita S."/>
            <person name="Yamamoto K."/>
            <person name="Matsuzaki R."/>
            <person name="Suzuki S."/>
            <person name="Yamaguchi H."/>
            <person name="Hirooka S."/>
            <person name="Minakuchi Y."/>
            <person name="Miyagishima S."/>
            <person name="Kawachi M."/>
            <person name="Toyoda A."/>
            <person name="Nozaki H."/>
        </authorList>
    </citation>
    <scope>NUCLEOTIDE SEQUENCE [LARGE SCALE GENOMIC DNA]</scope>
    <source>
        <strain evidence="13 14">NIES-4017</strain>
    </source>
</reference>
<comment type="caution">
    <text evidence="13">The sequence shown here is derived from an EMBL/GenBank/DDBJ whole genome shotgun (WGS) entry which is preliminary data.</text>
</comment>